<dbReference type="AlphaFoldDB" id="A0AA85KGZ2"/>
<evidence type="ECO:0000256" key="2">
    <source>
        <dbReference type="ARBA" id="ARBA00005194"/>
    </source>
</evidence>
<dbReference type="SUPFAM" id="SSF49764">
    <property type="entry name" value="HSP20-like chaperones"/>
    <property type="match status" value="1"/>
</dbReference>
<evidence type="ECO:0000256" key="12">
    <source>
        <dbReference type="ARBA" id="ARBA00023136"/>
    </source>
</evidence>
<keyword evidence="9 15" id="KW-1133">Transmembrane helix</keyword>
<dbReference type="InterPro" id="IPR007482">
    <property type="entry name" value="Tyr_Pase-like_PTPLA"/>
</dbReference>
<feature type="domain" description="CS" evidence="16">
    <location>
        <begin position="7"/>
        <end position="97"/>
    </location>
</feature>
<evidence type="ECO:0000256" key="1">
    <source>
        <dbReference type="ARBA" id="ARBA00004477"/>
    </source>
</evidence>
<feature type="transmembrane region" description="Helical" evidence="15">
    <location>
        <begin position="285"/>
        <end position="308"/>
    </location>
</feature>
<evidence type="ECO:0000256" key="4">
    <source>
        <dbReference type="ARBA" id="ARBA00013122"/>
    </source>
</evidence>
<evidence type="ECO:0000256" key="9">
    <source>
        <dbReference type="ARBA" id="ARBA00022989"/>
    </source>
</evidence>
<dbReference type="Pfam" id="PF04387">
    <property type="entry name" value="PTPLA"/>
    <property type="match status" value="1"/>
</dbReference>
<proteinExistence type="inferred from homology"/>
<reference evidence="18" key="2">
    <citation type="submission" date="2023-11" db="UniProtKB">
        <authorList>
            <consortium name="WormBaseParasite"/>
        </authorList>
    </citation>
    <scope>IDENTIFICATION</scope>
</reference>
<keyword evidence="11 15" id="KW-0443">Lipid metabolism</keyword>
<evidence type="ECO:0000313" key="18">
    <source>
        <dbReference type="WBParaSite" id="TREG1_87370.1"/>
    </source>
</evidence>
<dbReference type="Proteomes" id="UP000050795">
    <property type="component" value="Unassembled WGS sequence"/>
</dbReference>
<dbReference type="Pfam" id="PF04969">
    <property type="entry name" value="CS"/>
    <property type="match status" value="1"/>
</dbReference>
<comment type="catalytic activity">
    <reaction evidence="15">
        <text>a very-long-chain (3R)-3-hydroxyacyl-CoA = a very-long-chain (2E)-enoyl-CoA + H2O</text>
        <dbReference type="Rhea" id="RHEA:45812"/>
        <dbReference type="ChEBI" id="CHEBI:15377"/>
        <dbReference type="ChEBI" id="CHEBI:83728"/>
        <dbReference type="ChEBI" id="CHEBI:85440"/>
        <dbReference type="EC" id="4.2.1.134"/>
    </reaction>
</comment>
<dbReference type="GO" id="GO:0030497">
    <property type="term" value="P:fatty acid elongation"/>
    <property type="evidence" value="ECO:0007669"/>
    <property type="project" value="TreeGrafter"/>
</dbReference>
<evidence type="ECO:0000256" key="8">
    <source>
        <dbReference type="ARBA" id="ARBA00022832"/>
    </source>
</evidence>
<protein>
    <recommendedName>
        <fullName evidence="4 15">Very-long-chain (3R)-3-hydroxyacyl-CoA dehydratase</fullName>
        <ecNumber evidence="4 15">4.2.1.134</ecNumber>
    </recommendedName>
</protein>
<keyword evidence="10" id="KW-0175">Coiled coil</keyword>
<dbReference type="EC" id="4.2.1.134" evidence="4 15"/>
<evidence type="ECO:0000256" key="5">
    <source>
        <dbReference type="ARBA" id="ARBA00022516"/>
    </source>
</evidence>
<evidence type="ECO:0000256" key="3">
    <source>
        <dbReference type="ARBA" id="ARBA00007811"/>
    </source>
</evidence>
<keyword evidence="14 15" id="KW-0456">Lyase</keyword>
<feature type="transmembrane region" description="Helical" evidence="15">
    <location>
        <begin position="249"/>
        <end position="273"/>
    </location>
</feature>
<dbReference type="PANTHER" id="PTHR11035">
    <property type="entry name" value="VERY-LONG-CHAIN (3R)-3-HYDROXYACYL-COA DEHYDRATASE"/>
    <property type="match status" value="1"/>
</dbReference>
<evidence type="ECO:0000256" key="6">
    <source>
        <dbReference type="ARBA" id="ARBA00022692"/>
    </source>
</evidence>
<dbReference type="GO" id="GO:0102158">
    <property type="term" value="F:very-long-chain (3R)-3-hydroxyacyl-CoA dehydratase activity"/>
    <property type="evidence" value="ECO:0007669"/>
    <property type="project" value="UniProtKB-EC"/>
</dbReference>
<evidence type="ECO:0000256" key="15">
    <source>
        <dbReference type="RuleBase" id="RU363109"/>
    </source>
</evidence>
<dbReference type="WBParaSite" id="TREG1_87370.1">
    <property type="protein sequence ID" value="TREG1_87370.1"/>
    <property type="gene ID" value="TREG1_87370"/>
</dbReference>
<evidence type="ECO:0000256" key="13">
    <source>
        <dbReference type="ARBA" id="ARBA00023160"/>
    </source>
</evidence>
<keyword evidence="8 15" id="KW-0276">Fatty acid metabolism</keyword>
<dbReference type="InterPro" id="IPR008978">
    <property type="entry name" value="HSP20-like_chaperone"/>
</dbReference>
<dbReference type="GO" id="GO:0030148">
    <property type="term" value="P:sphingolipid biosynthetic process"/>
    <property type="evidence" value="ECO:0007669"/>
    <property type="project" value="TreeGrafter"/>
</dbReference>
<keyword evidence="17" id="KW-1185">Reference proteome</keyword>
<comment type="similarity">
    <text evidence="3 15">Belongs to the very long-chain fatty acids dehydratase HACD family.</text>
</comment>
<evidence type="ECO:0000313" key="17">
    <source>
        <dbReference type="Proteomes" id="UP000050795"/>
    </source>
</evidence>
<keyword evidence="6 15" id="KW-0812">Transmembrane</keyword>
<name>A0AA85KGZ2_TRIRE</name>
<keyword evidence="7 15" id="KW-0256">Endoplasmic reticulum</keyword>
<reference evidence="17" key="1">
    <citation type="submission" date="2022-06" db="EMBL/GenBank/DDBJ databases">
        <authorList>
            <person name="Berger JAMES D."/>
            <person name="Berger JAMES D."/>
        </authorList>
    </citation>
    <scope>NUCLEOTIDE SEQUENCE [LARGE SCALE GENOMIC DNA]</scope>
</reference>
<dbReference type="CDD" id="cd06465">
    <property type="entry name" value="p23_hB-ind1_like"/>
    <property type="match status" value="1"/>
</dbReference>
<evidence type="ECO:0000256" key="14">
    <source>
        <dbReference type="ARBA" id="ARBA00023239"/>
    </source>
</evidence>
<feature type="transmembrane region" description="Helical" evidence="15">
    <location>
        <begin position="218"/>
        <end position="237"/>
    </location>
</feature>
<dbReference type="GO" id="GO:0042761">
    <property type="term" value="P:very long-chain fatty acid biosynthetic process"/>
    <property type="evidence" value="ECO:0007669"/>
    <property type="project" value="TreeGrafter"/>
</dbReference>
<evidence type="ECO:0000256" key="7">
    <source>
        <dbReference type="ARBA" id="ARBA00022824"/>
    </source>
</evidence>
<keyword evidence="5 15" id="KW-0444">Lipid biosynthesis</keyword>
<dbReference type="GO" id="GO:0005789">
    <property type="term" value="C:endoplasmic reticulum membrane"/>
    <property type="evidence" value="ECO:0007669"/>
    <property type="project" value="UniProtKB-SubCell"/>
</dbReference>
<feature type="transmembrane region" description="Helical" evidence="15">
    <location>
        <begin position="328"/>
        <end position="347"/>
    </location>
</feature>
<comment type="pathway">
    <text evidence="2 15">Lipid metabolism; fatty acid biosynthesis.</text>
</comment>
<dbReference type="InterPro" id="IPR007052">
    <property type="entry name" value="CS_dom"/>
</dbReference>
<keyword evidence="12 15" id="KW-0472">Membrane</keyword>
<comment type="subcellular location">
    <subcellularLocation>
        <location evidence="1 15">Endoplasmic reticulum membrane</location>
        <topology evidence="1 15">Multi-pass membrane protein</topology>
    </subcellularLocation>
</comment>
<organism evidence="17 18">
    <name type="scientific">Trichobilharzia regenti</name>
    <name type="common">Nasal bird schistosome</name>
    <dbReference type="NCBI Taxonomy" id="157069"/>
    <lineage>
        <taxon>Eukaryota</taxon>
        <taxon>Metazoa</taxon>
        <taxon>Spiralia</taxon>
        <taxon>Lophotrochozoa</taxon>
        <taxon>Platyhelminthes</taxon>
        <taxon>Trematoda</taxon>
        <taxon>Digenea</taxon>
        <taxon>Strigeidida</taxon>
        <taxon>Schistosomatoidea</taxon>
        <taxon>Schistosomatidae</taxon>
        <taxon>Trichobilharzia</taxon>
    </lineage>
</organism>
<dbReference type="PROSITE" id="PS51203">
    <property type="entry name" value="CS"/>
    <property type="match status" value="1"/>
</dbReference>
<evidence type="ECO:0000259" key="16">
    <source>
        <dbReference type="PROSITE" id="PS51203"/>
    </source>
</evidence>
<comment type="function">
    <text evidence="15">Catalyzes the third of the four reactions of the long-chain fatty acids elongation cycle. This endoplasmic reticulum-bound enzymatic process, allows the addition of two carbons to the chain of long- and very long-chain fatty acids/VLCFAs per cycle. This enzyme catalyzes the dehydration of the 3-hydroxyacyl-CoA intermediate into trans-2,3-enoyl-CoA, within each cycle of fatty acid elongation. Thereby, it participates to the production of VLCFAs of different chain lengths that are involved in multiple biological processes as precursors of membrane lipids and lipid mediators.</text>
</comment>
<evidence type="ECO:0000256" key="10">
    <source>
        <dbReference type="ARBA" id="ARBA00023054"/>
    </source>
</evidence>
<comment type="caution">
    <text evidence="15">Lacks conserved residue(s) required for the propagation of feature annotation.</text>
</comment>
<accession>A0AA85KGZ2</accession>
<sequence>MIDSTQCIHPFVHWGQSEEYVFLSIKVANANVDSIVIKEEEFSFSASSLVADGVKKYEFNMVYYLPIIPEDSRYVVTSMSVNIKLKKELKDSWPRLTYSSQRLPWVRPDFDRYQFQESDLEDDEDGIKLNVVHPSKEERDKHNLEQMMLQDEEEWEAFLNLIKNPLTIYLFMFNIIQFAEVEKIAFYDWVIDRLFLVQILATLEPVHALLGWIQGGNIVASFFQVFGRSLVLFFIVLPHSQFHSESTTYWLFLAWSLSEVIRYPYYILSLLSFQNGLITYLRHTLWIILYPIGFICEGKLIIRSIPLLKESQRFSLALPNIANISFDFPIFLQVYLLAMSFGFYYLMRHLYVKRRKTIGPRPIKGADQMGFFSFLPYLHLLVRGSEKKSIRGEKKFVKGRKLPKLA</sequence>
<keyword evidence="13 15" id="KW-0275">Fatty acid biosynthesis</keyword>
<dbReference type="Gene3D" id="2.60.40.790">
    <property type="match status" value="1"/>
</dbReference>
<evidence type="ECO:0000256" key="11">
    <source>
        <dbReference type="ARBA" id="ARBA00023098"/>
    </source>
</evidence>
<dbReference type="PANTHER" id="PTHR11035:SF35">
    <property type="entry name" value="VERY-LONG-CHAIN (3R)-3-HYDROXYACYL-COA DEHYDRATASE"/>
    <property type="match status" value="1"/>
</dbReference>